<protein>
    <submittedName>
        <fullName evidence="2">Uncharacterized protein</fullName>
    </submittedName>
</protein>
<proteinExistence type="predicted"/>
<organism evidence="2 3">
    <name type="scientific">Marilutibacter aestuarii</name>
    <dbReference type="NCBI Taxonomy" id="1706195"/>
    <lineage>
        <taxon>Bacteria</taxon>
        <taxon>Pseudomonadati</taxon>
        <taxon>Pseudomonadota</taxon>
        <taxon>Gammaproteobacteria</taxon>
        <taxon>Lysobacterales</taxon>
        <taxon>Lysobacteraceae</taxon>
        <taxon>Marilutibacter</taxon>
    </lineage>
</organism>
<gene>
    <name evidence="2" type="ORF">FKV25_14290</name>
</gene>
<sequence length="174" mass="18370">AIELPPSAPRAPLPSPPLPRPPLPLPPAPPAPPLALPQLRAALPMSCTLTPETLPLSVVSATAVLVLKELLRLVDAVPPLLAAAVPMPSARARPRLSRLLPMLLSLLSELSSRSTSMATWRFWPGPFSVLVACANACPVSPSPTKTADAIRVFRMHMICSPCVSLQRPGDGVKK</sequence>
<evidence type="ECO:0000256" key="1">
    <source>
        <dbReference type="SAM" id="MobiDB-lite"/>
    </source>
</evidence>
<evidence type="ECO:0000313" key="2">
    <source>
        <dbReference type="EMBL" id="TQD40843.1"/>
    </source>
</evidence>
<evidence type="ECO:0000313" key="3">
    <source>
        <dbReference type="Proteomes" id="UP000318212"/>
    </source>
</evidence>
<dbReference type="AlphaFoldDB" id="A0A507ZWI3"/>
<accession>A0A507ZWI3</accession>
<keyword evidence="3" id="KW-1185">Reference proteome</keyword>
<dbReference type="Proteomes" id="UP000318212">
    <property type="component" value="Unassembled WGS sequence"/>
</dbReference>
<feature type="region of interest" description="Disordered" evidence="1">
    <location>
        <begin position="1"/>
        <end position="31"/>
    </location>
</feature>
<dbReference type="EMBL" id="VICE01000136">
    <property type="protein sequence ID" value="TQD40843.1"/>
    <property type="molecule type" value="Genomic_DNA"/>
</dbReference>
<feature type="non-terminal residue" evidence="2">
    <location>
        <position position="1"/>
    </location>
</feature>
<comment type="caution">
    <text evidence="2">The sequence shown here is derived from an EMBL/GenBank/DDBJ whole genome shotgun (WGS) entry which is preliminary data.</text>
</comment>
<reference evidence="2 3" key="1">
    <citation type="submission" date="2019-06" db="EMBL/GenBank/DDBJ databases">
        <title>Lysobacter alkalisoli sp. nov. isolated from saline soil.</title>
        <authorList>
            <person name="Sun J.-Q."/>
            <person name="Xu L."/>
        </authorList>
    </citation>
    <scope>NUCLEOTIDE SEQUENCE [LARGE SCALE GENOMIC DNA]</scope>
    <source>
        <strain evidence="2 3">JCM 31130</strain>
    </source>
</reference>
<name>A0A507ZWI3_9GAMM</name>